<proteinExistence type="inferred from homology"/>
<dbReference type="Pfam" id="PF06441">
    <property type="entry name" value="EHN"/>
    <property type="match status" value="1"/>
</dbReference>
<keyword evidence="6" id="KW-1185">Reference proteome</keyword>
<organism evidence="5 6">
    <name type="scientific">Bradyrhizobium jicamae</name>
    <dbReference type="NCBI Taxonomy" id="280332"/>
    <lineage>
        <taxon>Bacteria</taxon>
        <taxon>Pseudomonadati</taxon>
        <taxon>Pseudomonadota</taxon>
        <taxon>Alphaproteobacteria</taxon>
        <taxon>Hyphomicrobiales</taxon>
        <taxon>Nitrobacteraceae</taxon>
        <taxon>Bradyrhizobium</taxon>
    </lineage>
</organism>
<evidence type="ECO:0000256" key="2">
    <source>
        <dbReference type="ARBA" id="ARBA00022797"/>
    </source>
</evidence>
<evidence type="ECO:0000313" key="6">
    <source>
        <dbReference type="Proteomes" id="UP001315278"/>
    </source>
</evidence>
<dbReference type="InterPro" id="IPR029058">
    <property type="entry name" value="AB_hydrolase_fold"/>
</dbReference>
<dbReference type="PANTHER" id="PTHR21661:SF35">
    <property type="entry name" value="EPOXIDE HYDROLASE"/>
    <property type="match status" value="1"/>
</dbReference>
<dbReference type="PANTHER" id="PTHR21661">
    <property type="entry name" value="EPOXIDE HYDROLASE 1-RELATED"/>
    <property type="match status" value="1"/>
</dbReference>
<dbReference type="SUPFAM" id="SSF53474">
    <property type="entry name" value="alpha/beta-Hydrolases"/>
    <property type="match status" value="1"/>
</dbReference>
<sequence length="380" mass="43521">MPKPFKIAIPDQTLADLKRRLHQVRWPDEINPGWDYGTDLRYLRSFVDYWRDEYDWRKHEAELNELSQYTVELDSIDLHYIHVEGRGPDPMPLLLTHGWPSSFADFRKIIPMLTDPARFGGDPKDAFTVVAPSMPGHGFSYRPNQRRFSIIEISDTLARLMIDVLGYTRFGSQGGDWGAFVSSRLGYAYPENVAGIQISLLTIPRERPAVDNPTPEENAFFAQLADWLKEETGYIQIMGTKPQTLSYALSDSPVGLAAWILEKLRSWTDCNGDLDAWLGRDVLATNIMLYWATGAIGSSFWPYYARLHGPWMVPAGERIHVPCGYADFPKEFLRPPRSLAERMYGNITRWTTMERGGHFPALEQPEALANEIRAFFRTVR</sequence>
<dbReference type="EMBL" id="JAFCJH010000014">
    <property type="protein sequence ID" value="MBR0796968.1"/>
    <property type="molecule type" value="Genomic_DNA"/>
</dbReference>
<dbReference type="Proteomes" id="UP001315278">
    <property type="component" value="Unassembled WGS sequence"/>
</dbReference>
<comment type="similarity">
    <text evidence="1">Belongs to the peptidase S33 family.</text>
</comment>
<keyword evidence="3 5" id="KW-0378">Hydrolase</keyword>
<feature type="domain" description="Epoxide hydrolase N-terminal" evidence="4">
    <location>
        <begin position="2"/>
        <end position="106"/>
    </location>
</feature>
<gene>
    <name evidence="5" type="ORF">JQ615_16370</name>
</gene>
<name>A0ABS5FJN5_9BRAD</name>
<evidence type="ECO:0000256" key="1">
    <source>
        <dbReference type="ARBA" id="ARBA00010088"/>
    </source>
</evidence>
<accession>A0ABS5FJN5</accession>
<dbReference type="InterPro" id="IPR010497">
    <property type="entry name" value="Epoxide_hydro_N"/>
</dbReference>
<evidence type="ECO:0000313" key="5">
    <source>
        <dbReference type="EMBL" id="MBR0796968.1"/>
    </source>
</evidence>
<evidence type="ECO:0000256" key="3">
    <source>
        <dbReference type="ARBA" id="ARBA00022801"/>
    </source>
</evidence>
<dbReference type="RefSeq" id="WP_212493099.1">
    <property type="nucleotide sequence ID" value="NZ_JAFCJH010000014.1"/>
</dbReference>
<dbReference type="PIRSF" id="PIRSF001112">
    <property type="entry name" value="Epoxide_hydrolase"/>
    <property type="match status" value="1"/>
</dbReference>
<dbReference type="InterPro" id="IPR000639">
    <property type="entry name" value="Epox_hydrolase-like"/>
</dbReference>
<keyword evidence="2" id="KW-0058">Aromatic hydrocarbons catabolism</keyword>
<dbReference type="PRINTS" id="PR00412">
    <property type="entry name" value="EPOXHYDRLASE"/>
</dbReference>
<evidence type="ECO:0000259" key="4">
    <source>
        <dbReference type="Pfam" id="PF06441"/>
    </source>
</evidence>
<reference evidence="6" key="1">
    <citation type="journal article" date="2021" name="ISME J.">
        <title>Evolutionary origin and ecological implication of a unique nif island in free-living Bradyrhizobium lineages.</title>
        <authorList>
            <person name="Tao J."/>
        </authorList>
    </citation>
    <scope>NUCLEOTIDE SEQUENCE [LARGE SCALE GENOMIC DNA]</scope>
    <source>
        <strain evidence="6">SZCCT0434</strain>
    </source>
</reference>
<dbReference type="InterPro" id="IPR016292">
    <property type="entry name" value="Epoxide_hydrolase"/>
</dbReference>
<dbReference type="Gene3D" id="3.40.50.1820">
    <property type="entry name" value="alpha/beta hydrolase"/>
    <property type="match status" value="1"/>
</dbReference>
<comment type="caution">
    <text evidence="5">The sequence shown here is derived from an EMBL/GenBank/DDBJ whole genome shotgun (WGS) entry which is preliminary data.</text>
</comment>
<dbReference type="GO" id="GO:0016787">
    <property type="term" value="F:hydrolase activity"/>
    <property type="evidence" value="ECO:0007669"/>
    <property type="project" value="UniProtKB-KW"/>
</dbReference>
<protein>
    <submittedName>
        <fullName evidence="5">Epoxide hydrolase</fullName>
    </submittedName>
</protein>